<gene>
    <name evidence="2" type="ordered locus">Sgly_1172</name>
</gene>
<dbReference type="GO" id="GO:0003677">
    <property type="term" value="F:DNA binding"/>
    <property type="evidence" value="ECO:0007669"/>
    <property type="project" value="InterPro"/>
</dbReference>
<reference evidence="3" key="2">
    <citation type="submission" date="2011-02" db="EMBL/GenBank/DDBJ databases">
        <title>The complete genome of Syntrophobotulus glycolicus DSM 8271.</title>
        <authorList>
            <person name="Lucas S."/>
            <person name="Copeland A."/>
            <person name="Lapidus A."/>
            <person name="Bruce D."/>
            <person name="Goodwin L."/>
            <person name="Pitluck S."/>
            <person name="Kyrpides N."/>
            <person name="Mavromatis K."/>
            <person name="Pagani I."/>
            <person name="Ivanova N."/>
            <person name="Mikhailova N."/>
            <person name="Chertkov O."/>
            <person name="Held B."/>
            <person name="Detter J.C."/>
            <person name="Tapia R."/>
            <person name="Han C."/>
            <person name="Land M."/>
            <person name="Hauser L."/>
            <person name="Markowitz V."/>
            <person name="Cheng J.-F."/>
            <person name="Hugenholtz P."/>
            <person name="Woyke T."/>
            <person name="Wu D."/>
            <person name="Spring S."/>
            <person name="Schroeder M."/>
            <person name="Brambilla E."/>
            <person name="Klenk H.-P."/>
            <person name="Eisen J.A."/>
        </authorList>
    </citation>
    <scope>NUCLEOTIDE SEQUENCE [LARGE SCALE GENOMIC DNA]</scope>
    <source>
        <strain evidence="3">DSM 8271 / FlGlyR</strain>
    </source>
</reference>
<dbReference type="eggNOG" id="COG1476">
    <property type="taxonomic scope" value="Bacteria"/>
</dbReference>
<evidence type="ECO:0000259" key="1">
    <source>
        <dbReference type="PROSITE" id="PS50943"/>
    </source>
</evidence>
<reference evidence="2 3" key="1">
    <citation type="journal article" date="2011" name="Stand. Genomic Sci.">
        <title>Complete genome sequence of Syntrophobotulus glycolicus type strain (FlGlyR).</title>
        <authorList>
            <person name="Han C."/>
            <person name="Mwirichia R."/>
            <person name="Chertkov O."/>
            <person name="Held B."/>
            <person name="Lapidus A."/>
            <person name="Nolan M."/>
            <person name="Lucas S."/>
            <person name="Hammon N."/>
            <person name="Deshpande S."/>
            <person name="Cheng J.F."/>
            <person name="Tapia R."/>
            <person name="Goodwin L."/>
            <person name="Pitluck S."/>
            <person name="Huntemann M."/>
            <person name="Liolios K."/>
            <person name="Ivanova N."/>
            <person name="Pagani I."/>
            <person name="Mavromatis K."/>
            <person name="Ovchinikova G."/>
            <person name="Pati A."/>
            <person name="Chen A."/>
            <person name="Palaniappan K."/>
            <person name="Land M."/>
            <person name="Hauser L."/>
            <person name="Brambilla E.M."/>
            <person name="Rohde M."/>
            <person name="Spring S."/>
            <person name="Sikorski J."/>
            <person name="Goker M."/>
            <person name="Woyke T."/>
            <person name="Bristow J."/>
            <person name="Eisen J.A."/>
            <person name="Markowitz V."/>
            <person name="Hugenholtz P."/>
            <person name="Kyrpides N.C."/>
            <person name="Klenk H.P."/>
            <person name="Detter J.C."/>
        </authorList>
    </citation>
    <scope>NUCLEOTIDE SEQUENCE [LARGE SCALE GENOMIC DNA]</scope>
    <source>
        <strain evidence="3">DSM 8271 / FlGlyR</strain>
    </source>
</reference>
<dbReference type="PROSITE" id="PS50943">
    <property type="entry name" value="HTH_CROC1"/>
    <property type="match status" value="1"/>
</dbReference>
<dbReference type="AlphaFoldDB" id="F0SUJ8"/>
<organism evidence="2 3">
    <name type="scientific">Syntrophobotulus glycolicus (strain DSM 8271 / FlGlyR)</name>
    <dbReference type="NCBI Taxonomy" id="645991"/>
    <lineage>
        <taxon>Bacteria</taxon>
        <taxon>Bacillati</taxon>
        <taxon>Bacillota</taxon>
        <taxon>Clostridia</taxon>
        <taxon>Eubacteriales</taxon>
        <taxon>Desulfitobacteriaceae</taxon>
        <taxon>Syntrophobotulus</taxon>
    </lineage>
</organism>
<dbReference type="CDD" id="cd00093">
    <property type="entry name" value="HTH_XRE"/>
    <property type="match status" value="1"/>
</dbReference>
<dbReference type="RefSeq" id="WP_013624361.1">
    <property type="nucleotide sequence ID" value="NC_015172.1"/>
</dbReference>
<sequence length="110" mass="12543">MYDKFVRDRITQLRLHKGVSEYQMSYDLGHSRGYLYNISSGKSLPPLPEFFAICAYFGITPAQFFDDKQENPQLIQKAVEGLSNLNDSDVLMILGLINRLLDHGDNTKLS</sequence>
<dbReference type="STRING" id="645991.Sgly_1172"/>
<dbReference type="Gene3D" id="1.10.260.40">
    <property type="entry name" value="lambda repressor-like DNA-binding domains"/>
    <property type="match status" value="1"/>
</dbReference>
<name>F0SUJ8_SYNGF</name>
<dbReference type="Proteomes" id="UP000007488">
    <property type="component" value="Chromosome"/>
</dbReference>
<feature type="domain" description="HTH cro/C1-type" evidence="1">
    <location>
        <begin position="10"/>
        <end position="64"/>
    </location>
</feature>
<keyword evidence="3" id="KW-1185">Reference proteome</keyword>
<dbReference type="OrthoDB" id="2187867at2"/>
<proteinExistence type="predicted"/>
<dbReference type="HOGENOM" id="CLU_066192_17_15_9"/>
<dbReference type="EMBL" id="CP002547">
    <property type="protein sequence ID" value="ADY55491.1"/>
    <property type="molecule type" value="Genomic_DNA"/>
</dbReference>
<dbReference type="InterPro" id="IPR010982">
    <property type="entry name" value="Lambda_DNA-bd_dom_sf"/>
</dbReference>
<evidence type="ECO:0000313" key="3">
    <source>
        <dbReference type="Proteomes" id="UP000007488"/>
    </source>
</evidence>
<dbReference type="InterPro" id="IPR001387">
    <property type="entry name" value="Cro/C1-type_HTH"/>
</dbReference>
<accession>F0SUJ8</accession>
<dbReference type="SMART" id="SM00530">
    <property type="entry name" value="HTH_XRE"/>
    <property type="match status" value="1"/>
</dbReference>
<protein>
    <submittedName>
        <fullName evidence="2">Helix-turn-helix domain protein</fullName>
    </submittedName>
</protein>
<dbReference type="SUPFAM" id="SSF47413">
    <property type="entry name" value="lambda repressor-like DNA-binding domains"/>
    <property type="match status" value="1"/>
</dbReference>
<dbReference type="Pfam" id="PF12844">
    <property type="entry name" value="HTH_19"/>
    <property type="match status" value="1"/>
</dbReference>
<evidence type="ECO:0000313" key="2">
    <source>
        <dbReference type="EMBL" id="ADY55491.1"/>
    </source>
</evidence>
<dbReference type="KEGG" id="sgy:Sgly_1172"/>